<comment type="caution">
    <text evidence="2">The sequence shown here is derived from an EMBL/GenBank/DDBJ whole genome shotgun (WGS) entry which is preliminary data.</text>
</comment>
<evidence type="ECO:0000313" key="3">
    <source>
        <dbReference type="Proteomes" id="UP001497497"/>
    </source>
</evidence>
<dbReference type="Proteomes" id="UP001497497">
    <property type="component" value="Unassembled WGS sequence"/>
</dbReference>
<feature type="domain" description="BHLH" evidence="1">
    <location>
        <begin position="52"/>
        <end position="104"/>
    </location>
</feature>
<dbReference type="PROSITE" id="PS50888">
    <property type="entry name" value="BHLH"/>
    <property type="match status" value="1"/>
</dbReference>
<organism evidence="2 3">
    <name type="scientific">Lymnaea stagnalis</name>
    <name type="common">Great pond snail</name>
    <name type="synonym">Helix stagnalis</name>
    <dbReference type="NCBI Taxonomy" id="6523"/>
    <lineage>
        <taxon>Eukaryota</taxon>
        <taxon>Metazoa</taxon>
        <taxon>Spiralia</taxon>
        <taxon>Lophotrochozoa</taxon>
        <taxon>Mollusca</taxon>
        <taxon>Gastropoda</taxon>
        <taxon>Heterobranchia</taxon>
        <taxon>Euthyneura</taxon>
        <taxon>Panpulmonata</taxon>
        <taxon>Hygrophila</taxon>
        <taxon>Lymnaeoidea</taxon>
        <taxon>Lymnaeidae</taxon>
        <taxon>Lymnaea</taxon>
    </lineage>
</organism>
<reference evidence="2 3" key="1">
    <citation type="submission" date="2024-04" db="EMBL/GenBank/DDBJ databases">
        <authorList>
            <consortium name="Genoscope - CEA"/>
            <person name="William W."/>
        </authorList>
    </citation>
    <scope>NUCLEOTIDE SEQUENCE [LARGE SCALE GENOMIC DNA]</scope>
</reference>
<dbReference type="Pfam" id="PF00010">
    <property type="entry name" value="HLH"/>
    <property type="match status" value="1"/>
</dbReference>
<gene>
    <name evidence="2" type="ORF">GSLYS_00011885001</name>
</gene>
<dbReference type="GO" id="GO:0046983">
    <property type="term" value="F:protein dimerization activity"/>
    <property type="evidence" value="ECO:0007669"/>
    <property type="project" value="InterPro"/>
</dbReference>
<evidence type="ECO:0000259" key="1">
    <source>
        <dbReference type="PROSITE" id="PS50888"/>
    </source>
</evidence>
<dbReference type="EMBL" id="CAXITT010000283">
    <property type="protein sequence ID" value="CAL1538064.1"/>
    <property type="molecule type" value="Genomic_DNA"/>
</dbReference>
<sequence length="273" mass="31135">MKQKTILETPEAALEESAAEAMKYFESQLLTPVIQRRPNFYQRDKTPNTLKMLKEKHRENERQRHHSLNQHLRLICKKVPGSAEDGKETKVLMMQRIISYIAYLENTIKFMSSELNIRPQTSWLSLTSSVKDIEKSGTWRREFSVMSSDDSEDSQVFANNVTCRLKLSSPTIDSTTDSVPGDSVCPSTSWAVESDNLAQESQDSTVPTSSIFLEIDEDSSTRDCQDWLVPQVEVAMDERANFDGLLDQSEYDQALFELPSSTFEVNKMQNVQS</sequence>
<name>A0AAV2HWU1_LYMST</name>
<dbReference type="Gene3D" id="4.10.280.10">
    <property type="entry name" value="Helix-loop-helix DNA-binding domain"/>
    <property type="match status" value="1"/>
</dbReference>
<dbReference type="InterPro" id="IPR036638">
    <property type="entry name" value="HLH_DNA-bd_sf"/>
</dbReference>
<keyword evidence="3" id="KW-1185">Reference proteome</keyword>
<dbReference type="SUPFAM" id="SSF47459">
    <property type="entry name" value="HLH, helix-loop-helix DNA-binding domain"/>
    <property type="match status" value="1"/>
</dbReference>
<evidence type="ECO:0000313" key="2">
    <source>
        <dbReference type="EMBL" id="CAL1538064.1"/>
    </source>
</evidence>
<dbReference type="AlphaFoldDB" id="A0AAV2HWU1"/>
<proteinExistence type="predicted"/>
<accession>A0AAV2HWU1</accession>
<dbReference type="InterPro" id="IPR011598">
    <property type="entry name" value="bHLH_dom"/>
</dbReference>
<protein>
    <recommendedName>
        <fullName evidence="1">BHLH domain-containing protein</fullName>
    </recommendedName>
</protein>